<comment type="caution">
    <text evidence="8">The sequence shown here is derived from an EMBL/GenBank/DDBJ whole genome shotgun (WGS) entry which is preliminary data.</text>
</comment>
<dbReference type="SMART" id="SM00448">
    <property type="entry name" value="REC"/>
    <property type="match status" value="1"/>
</dbReference>
<sequence length="122" mass="13765">MSTILVVDDEVSIIEVLRDVLIDEGYEVMTASNGKEGLACLEKTRPDLVLCDVMMPVIDGRELCRRMTANPHLRSIPLIFMTAVHKAFNQIDCHYVAVIAKPFDIDEVLDIVARFIKLARYS</sequence>
<dbReference type="InterPro" id="IPR011006">
    <property type="entry name" value="CheY-like_superfamily"/>
</dbReference>
<keyword evidence="5" id="KW-0804">Transcription</keyword>
<dbReference type="AlphaFoldDB" id="A0A402AAS6"/>
<dbReference type="OrthoDB" id="9790669at2"/>
<dbReference type="PANTHER" id="PTHR44591">
    <property type="entry name" value="STRESS RESPONSE REGULATOR PROTEIN 1"/>
    <property type="match status" value="1"/>
</dbReference>
<name>A0A402AAS6_9CHLR</name>
<feature type="modified residue" description="4-aspartylphosphate" evidence="6">
    <location>
        <position position="52"/>
    </location>
</feature>
<dbReference type="PROSITE" id="PS50110">
    <property type="entry name" value="RESPONSE_REGULATORY"/>
    <property type="match status" value="1"/>
</dbReference>
<dbReference type="Proteomes" id="UP000287188">
    <property type="component" value="Unassembled WGS sequence"/>
</dbReference>
<dbReference type="RefSeq" id="WP_126548206.1">
    <property type="nucleotide sequence ID" value="NZ_BIFS01000001.1"/>
</dbReference>
<dbReference type="InterPro" id="IPR001789">
    <property type="entry name" value="Sig_transdc_resp-reg_receiver"/>
</dbReference>
<evidence type="ECO:0000256" key="4">
    <source>
        <dbReference type="ARBA" id="ARBA00023125"/>
    </source>
</evidence>
<gene>
    <name evidence="8" type="ORF">KDK_00820</name>
</gene>
<evidence type="ECO:0000313" key="8">
    <source>
        <dbReference type="EMBL" id="GCE16282.1"/>
    </source>
</evidence>
<evidence type="ECO:0000259" key="7">
    <source>
        <dbReference type="PROSITE" id="PS50110"/>
    </source>
</evidence>
<keyword evidence="9" id="KW-1185">Reference proteome</keyword>
<protein>
    <recommendedName>
        <fullName evidence="7">Response regulatory domain-containing protein</fullName>
    </recommendedName>
</protein>
<dbReference type="FunFam" id="3.40.50.2300:FF:000001">
    <property type="entry name" value="DNA-binding response regulator PhoB"/>
    <property type="match status" value="1"/>
</dbReference>
<evidence type="ECO:0000256" key="1">
    <source>
        <dbReference type="ARBA" id="ARBA00022553"/>
    </source>
</evidence>
<evidence type="ECO:0000256" key="5">
    <source>
        <dbReference type="ARBA" id="ARBA00023163"/>
    </source>
</evidence>
<feature type="domain" description="Response regulatory" evidence="7">
    <location>
        <begin position="3"/>
        <end position="116"/>
    </location>
</feature>
<keyword evidence="2" id="KW-0902">Two-component regulatory system</keyword>
<organism evidence="8 9">
    <name type="scientific">Dictyobacter kobayashii</name>
    <dbReference type="NCBI Taxonomy" id="2014872"/>
    <lineage>
        <taxon>Bacteria</taxon>
        <taxon>Bacillati</taxon>
        <taxon>Chloroflexota</taxon>
        <taxon>Ktedonobacteria</taxon>
        <taxon>Ktedonobacterales</taxon>
        <taxon>Dictyobacteraceae</taxon>
        <taxon>Dictyobacter</taxon>
    </lineage>
</organism>
<keyword evidence="4" id="KW-0238">DNA-binding</keyword>
<evidence type="ECO:0000256" key="3">
    <source>
        <dbReference type="ARBA" id="ARBA00023015"/>
    </source>
</evidence>
<evidence type="ECO:0000256" key="6">
    <source>
        <dbReference type="PROSITE-ProRule" id="PRU00169"/>
    </source>
</evidence>
<dbReference type="Pfam" id="PF00072">
    <property type="entry name" value="Response_reg"/>
    <property type="match status" value="1"/>
</dbReference>
<dbReference type="Gene3D" id="3.40.50.2300">
    <property type="match status" value="1"/>
</dbReference>
<evidence type="ECO:0000256" key="2">
    <source>
        <dbReference type="ARBA" id="ARBA00023012"/>
    </source>
</evidence>
<keyword evidence="1 6" id="KW-0597">Phosphoprotein</keyword>
<evidence type="ECO:0000313" key="9">
    <source>
        <dbReference type="Proteomes" id="UP000287188"/>
    </source>
</evidence>
<dbReference type="EMBL" id="BIFS01000001">
    <property type="protein sequence ID" value="GCE16282.1"/>
    <property type="molecule type" value="Genomic_DNA"/>
</dbReference>
<dbReference type="PANTHER" id="PTHR44591:SF3">
    <property type="entry name" value="RESPONSE REGULATORY DOMAIN-CONTAINING PROTEIN"/>
    <property type="match status" value="1"/>
</dbReference>
<keyword evidence="3" id="KW-0805">Transcription regulation</keyword>
<dbReference type="SUPFAM" id="SSF52172">
    <property type="entry name" value="CheY-like"/>
    <property type="match status" value="1"/>
</dbReference>
<proteinExistence type="predicted"/>
<dbReference type="GO" id="GO:0000160">
    <property type="term" value="P:phosphorelay signal transduction system"/>
    <property type="evidence" value="ECO:0007669"/>
    <property type="project" value="UniProtKB-KW"/>
</dbReference>
<dbReference type="GO" id="GO:0003677">
    <property type="term" value="F:DNA binding"/>
    <property type="evidence" value="ECO:0007669"/>
    <property type="project" value="UniProtKB-KW"/>
</dbReference>
<reference evidence="9" key="1">
    <citation type="submission" date="2018-12" db="EMBL/GenBank/DDBJ databases">
        <title>Tengunoibacter tsumagoiensis gen. nov., sp. nov., Dictyobacter kobayashii sp. nov., D. alpinus sp. nov., and D. joshuensis sp. nov. and description of Dictyobacteraceae fam. nov. within the order Ktedonobacterales isolated from Tengu-no-mugimeshi.</title>
        <authorList>
            <person name="Wang C.M."/>
            <person name="Zheng Y."/>
            <person name="Sakai Y."/>
            <person name="Toyoda A."/>
            <person name="Minakuchi Y."/>
            <person name="Abe K."/>
            <person name="Yokota A."/>
            <person name="Yabe S."/>
        </authorList>
    </citation>
    <scope>NUCLEOTIDE SEQUENCE [LARGE SCALE GENOMIC DNA]</scope>
    <source>
        <strain evidence="9">Uno11</strain>
    </source>
</reference>
<accession>A0A402AAS6</accession>
<dbReference type="InterPro" id="IPR050595">
    <property type="entry name" value="Bact_response_regulator"/>
</dbReference>